<keyword evidence="1" id="KW-1185">Reference proteome</keyword>
<organism evidence="1 2">
    <name type="scientific">Romanomermis culicivorax</name>
    <name type="common">Nematode worm</name>
    <dbReference type="NCBI Taxonomy" id="13658"/>
    <lineage>
        <taxon>Eukaryota</taxon>
        <taxon>Metazoa</taxon>
        <taxon>Ecdysozoa</taxon>
        <taxon>Nematoda</taxon>
        <taxon>Enoplea</taxon>
        <taxon>Dorylaimia</taxon>
        <taxon>Mermithida</taxon>
        <taxon>Mermithoidea</taxon>
        <taxon>Mermithidae</taxon>
        <taxon>Romanomermis</taxon>
    </lineage>
</organism>
<dbReference type="AlphaFoldDB" id="A0A915JJV2"/>
<accession>A0A915JJV2</accession>
<protein>
    <submittedName>
        <fullName evidence="2">Uncharacterized protein</fullName>
    </submittedName>
</protein>
<dbReference type="WBParaSite" id="nRc.2.0.1.t26357-RA">
    <property type="protein sequence ID" value="nRc.2.0.1.t26357-RA"/>
    <property type="gene ID" value="nRc.2.0.1.g26357"/>
</dbReference>
<sequence>MIFPMESVGKFSSIEFCNARSCRMIRHDNIHRRVRPVYCRVSMHPPHDGLPFRQSLSQATPDDYALFYSNPQRMSWDTLQISKILKNLCNKTMTNCGTAVTFGVSFIKYFFDQKQEEHTIVGYQLRDFD</sequence>
<dbReference type="Proteomes" id="UP000887565">
    <property type="component" value="Unplaced"/>
</dbReference>
<reference evidence="2" key="1">
    <citation type="submission" date="2022-11" db="UniProtKB">
        <authorList>
            <consortium name="WormBaseParasite"/>
        </authorList>
    </citation>
    <scope>IDENTIFICATION</scope>
</reference>
<name>A0A915JJV2_ROMCU</name>
<evidence type="ECO:0000313" key="1">
    <source>
        <dbReference type="Proteomes" id="UP000887565"/>
    </source>
</evidence>
<proteinExistence type="predicted"/>
<evidence type="ECO:0000313" key="2">
    <source>
        <dbReference type="WBParaSite" id="nRc.2.0.1.t26357-RA"/>
    </source>
</evidence>